<evidence type="ECO:0000256" key="1">
    <source>
        <dbReference type="ARBA" id="ARBA00023015"/>
    </source>
</evidence>
<keyword evidence="2" id="KW-0238">DNA-binding</keyword>
<dbReference type="PANTHER" id="PTHR33204">
    <property type="entry name" value="TRANSCRIPTIONAL REGULATOR, MARR FAMILY"/>
    <property type="match status" value="1"/>
</dbReference>
<evidence type="ECO:0000256" key="3">
    <source>
        <dbReference type="ARBA" id="ARBA00023163"/>
    </source>
</evidence>
<proteinExistence type="predicted"/>
<dbReference type="Pfam" id="PF01638">
    <property type="entry name" value="HxlR"/>
    <property type="match status" value="1"/>
</dbReference>
<comment type="caution">
    <text evidence="5">The sequence shown here is derived from an EMBL/GenBank/DDBJ whole genome shotgun (WGS) entry which is preliminary data.</text>
</comment>
<gene>
    <name evidence="5" type="ORF">MUB52_23280</name>
</gene>
<protein>
    <submittedName>
        <fullName evidence="5">Helix-turn-helix transcriptional regulator</fullName>
    </submittedName>
</protein>
<dbReference type="InterPro" id="IPR036388">
    <property type="entry name" value="WH-like_DNA-bd_sf"/>
</dbReference>
<reference evidence="5 6" key="1">
    <citation type="submission" date="2022-04" db="EMBL/GenBank/DDBJ databases">
        <title>Roseobacter sp. WL0113 is a bacterium isolated from neritic sediment.</title>
        <authorList>
            <person name="Wang L."/>
            <person name="He W."/>
            <person name="Zhang D.-F."/>
        </authorList>
    </citation>
    <scope>NUCLEOTIDE SEQUENCE [LARGE SCALE GENOMIC DNA]</scope>
    <source>
        <strain evidence="5 6">WL0113</strain>
    </source>
</reference>
<dbReference type="Proteomes" id="UP001208690">
    <property type="component" value="Unassembled WGS sequence"/>
</dbReference>
<evidence type="ECO:0000313" key="5">
    <source>
        <dbReference type="EMBL" id="MCV3274363.1"/>
    </source>
</evidence>
<keyword evidence="6" id="KW-1185">Reference proteome</keyword>
<dbReference type="Gene3D" id="1.10.10.10">
    <property type="entry name" value="Winged helix-like DNA-binding domain superfamily/Winged helix DNA-binding domain"/>
    <property type="match status" value="1"/>
</dbReference>
<keyword evidence="3" id="KW-0804">Transcription</keyword>
<dbReference type="InterPro" id="IPR002577">
    <property type="entry name" value="HTH_HxlR"/>
</dbReference>
<keyword evidence="1" id="KW-0805">Transcription regulation</keyword>
<sequence>MADHPHPSDPQETSVDEAVFHERYPSRRLLDLIASRWTPIVLFCLASGTHHYGQMQRRIPGISKKMLSQTLRRLETDGLVHREVYRVVPPKTEYELTELGWRLHEPVRFLCRWAAENAEIFDRIERNRTVASVSE</sequence>
<dbReference type="EMBL" id="JALIEB010000040">
    <property type="protein sequence ID" value="MCV3274363.1"/>
    <property type="molecule type" value="Genomic_DNA"/>
</dbReference>
<dbReference type="PANTHER" id="PTHR33204:SF37">
    <property type="entry name" value="HTH-TYPE TRANSCRIPTIONAL REGULATOR YODB"/>
    <property type="match status" value="1"/>
</dbReference>
<dbReference type="PROSITE" id="PS51118">
    <property type="entry name" value="HTH_HXLR"/>
    <property type="match status" value="1"/>
</dbReference>
<evidence type="ECO:0000313" key="6">
    <source>
        <dbReference type="Proteomes" id="UP001208690"/>
    </source>
</evidence>
<evidence type="ECO:0000256" key="2">
    <source>
        <dbReference type="ARBA" id="ARBA00023125"/>
    </source>
</evidence>
<name>A0ABT3BLC3_9RHOB</name>
<dbReference type="SUPFAM" id="SSF46785">
    <property type="entry name" value="Winged helix' DNA-binding domain"/>
    <property type="match status" value="1"/>
</dbReference>
<dbReference type="InterPro" id="IPR036390">
    <property type="entry name" value="WH_DNA-bd_sf"/>
</dbReference>
<evidence type="ECO:0000259" key="4">
    <source>
        <dbReference type="PROSITE" id="PS51118"/>
    </source>
</evidence>
<dbReference type="RefSeq" id="WP_263846567.1">
    <property type="nucleotide sequence ID" value="NZ_JALIEB010000040.1"/>
</dbReference>
<accession>A0ABT3BLC3</accession>
<feature type="domain" description="HTH hxlR-type" evidence="4">
    <location>
        <begin position="24"/>
        <end position="122"/>
    </location>
</feature>
<organism evidence="5 6">
    <name type="scientific">Roseobacter sinensis</name>
    <dbReference type="NCBI Taxonomy" id="2931391"/>
    <lineage>
        <taxon>Bacteria</taxon>
        <taxon>Pseudomonadati</taxon>
        <taxon>Pseudomonadota</taxon>
        <taxon>Alphaproteobacteria</taxon>
        <taxon>Rhodobacterales</taxon>
        <taxon>Roseobacteraceae</taxon>
        <taxon>Roseobacter</taxon>
    </lineage>
</organism>